<evidence type="ECO:0000313" key="3">
    <source>
        <dbReference type="EMBL" id="UYU33138.1"/>
    </source>
</evidence>
<feature type="domain" description="DUF2264" evidence="1">
    <location>
        <begin position="14"/>
        <end position="355"/>
    </location>
</feature>
<dbReference type="PANTHER" id="PTHR35339:SF4">
    <property type="entry name" value="LINALOOL DEHYDRATASE_ISOMERASE DOMAIN-CONTAINING PROTEIN"/>
    <property type="match status" value="1"/>
</dbReference>
<evidence type="ECO:0000313" key="4">
    <source>
        <dbReference type="Proteomes" id="UP001156318"/>
    </source>
</evidence>
<evidence type="ECO:0000259" key="1">
    <source>
        <dbReference type="Pfam" id="PF10022"/>
    </source>
</evidence>
<dbReference type="PIRSF" id="PIRSF014753">
    <property type="entry name" value="UCP014753"/>
    <property type="match status" value="1"/>
</dbReference>
<feature type="domain" description="DUF2264" evidence="2">
    <location>
        <begin position="361"/>
        <end position="575"/>
    </location>
</feature>
<dbReference type="RefSeq" id="WP_264385770.1">
    <property type="nucleotide sequence ID" value="NZ_CP074352.1"/>
</dbReference>
<evidence type="ECO:0000259" key="2">
    <source>
        <dbReference type="Pfam" id="PF20938"/>
    </source>
</evidence>
<protein>
    <submittedName>
        <fullName evidence="3">DUF2264 domain-containing protein</fullName>
    </submittedName>
</protein>
<dbReference type="InterPro" id="IPR049237">
    <property type="entry name" value="DUF2264_C"/>
</dbReference>
<reference evidence="3 4" key="1">
    <citation type="submission" date="2021-05" db="EMBL/GenBank/DDBJ databases">
        <title>Isolation, identification, and the growth promoting effects of Pantoea dispersa strain YSD J2 from the aboveground leaves of Cyperus esculentus L.Var. Sativus.</title>
        <authorList>
            <person name="Wang S."/>
            <person name="Tang X.M."/>
            <person name="Huang Y.N."/>
        </authorList>
    </citation>
    <scope>NUCLEOTIDE SEQUENCE [LARGE SCALE GENOMIC DNA]</scope>
    <source>
        <strain evidence="4">YSD YN2</strain>
    </source>
</reference>
<dbReference type="InterPro" id="IPR049349">
    <property type="entry name" value="DUF2264_N"/>
</dbReference>
<proteinExistence type="predicted"/>
<organism evidence="3 4">
    <name type="scientific">Siccibacter colletis</name>
    <dbReference type="NCBI Taxonomy" id="1505757"/>
    <lineage>
        <taxon>Bacteria</taxon>
        <taxon>Pseudomonadati</taxon>
        <taxon>Pseudomonadota</taxon>
        <taxon>Gammaproteobacteria</taxon>
        <taxon>Enterobacterales</taxon>
        <taxon>Enterobacteriaceae</taxon>
        <taxon>Siccibacter</taxon>
    </lineage>
</organism>
<sequence>MAYGEWQNANPLTTRQQVADLVKGLLQALDTQFAAGETGITLGNTCAHYGPDIARMEGLSRALWGVFPLLAGGDTLPEAEKYLNAIRYGTDPQHPGYWGDTGPYDQRLVEMAAYGYGLALLDGRLTRHFSARELENLINWLSQIDDAQMPDSNWNYFAILVQMGFKCAGLPWQREAVERRFAMMEAYYLGDGWYSDGPGRPKDYYISMAFHFYGLLYATLMADDDPQRAALLRSRASLFAADFIHFSAADGASIPFGRSLTYRFAMVAFWSAAAFAGLDTFAPGVMKGIVLRHLRWWFDKPILDRDGILTLGYAYPNLAMCEDYNSPGSPYWALKTFLILALPDTHPFWQADELPLPALPAVRAITPADQLLVHSEGSRHAWLLTSGQLELNNYVNTEAKYTKFAYSSAFGFTIERGRYGIKHAACDSMLLLSEGDGYYRGRRGCDSVQTSDTHIFSRWSPWRDVQISTWLIPCGAWHLRVHHIDSARALHAVEGGFAVMHQPGITAVDERDGATLIASAVGSSCIVERSPRARLAGHVITPPNSSIMFAECAAIPQLSGELPPGEHWLCCAVAAGVSEPLSPDNAPRLTLTATSLHVSGADGETTILI</sequence>
<dbReference type="Pfam" id="PF10022">
    <property type="entry name" value="DUF2264"/>
    <property type="match status" value="1"/>
</dbReference>
<dbReference type="EMBL" id="CP074352">
    <property type="protein sequence ID" value="UYU33138.1"/>
    <property type="molecule type" value="Genomic_DNA"/>
</dbReference>
<accession>A0ABY6JKN3</accession>
<gene>
    <name evidence="3" type="ORF">KFZ77_06385</name>
</gene>
<dbReference type="InterPro" id="IPR016624">
    <property type="entry name" value="UCP014753"/>
</dbReference>
<dbReference type="Proteomes" id="UP001156318">
    <property type="component" value="Chromosome"/>
</dbReference>
<dbReference type="PANTHER" id="PTHR35339">
    <property type="entry name" value="LINALOOL DEHYDRATASE_ISOMERASE DOMAIN-CONTAINING PROTEIN"/>
    <property type="match status" value="1"/>
</dbReference>
<name>A0ABY6JKN3_9ENTR</name>
<dbReference type="Pfam" id="PF20938">
    <property type="entry name" value="DUF2264_C"/>
    <property type="match status" value="1"/>
</dbReference>
<keyword evidence="4" id="KW-1185">Reference proteome</keyword>